<protein>
    <submittedName>
        <fullName evidence="3">Uncharacterized protein</fullName>
    </submittedName>
</protein>
<evidence type="ECO:0000313" key="3">
    <source>
        <dbReference type="EMBL" id="KJF73174.1"/>
    </source>
</evidence>
<dbReference type="RefSeq" id="WP_045019054.1">
    <property type="nucleotide sequence ID" value="NZ_CP166105.1"/>
</dbReference>
<reference evidence="3 4" key="1">
    <citation type="submission" date="2014-12" db="EMBL/GenBank/DDBJ databases">
        <authorList>
            <person name="Kuzmanovic N."/>
            <person name="Pulawska J."/>
            <person name="Obradovic A."/>
        </authorList>
    </citation>
    <scope>NUCLEOTIDE SEQUENCE [LARGE SCALE GENOMIC DNA]</scope>
    <source>
        <strain evidence="3 4">KFB 330</strain>
    </source>
</reference>
<proteinExistence type="predicted"/>
<gene>
    <name evidence="3" type="ORF">RP75_13300</name>
</gene>
<sequence>MSETVKYDVLREHEGDRFYRTGETRELKKVEAKHLVELCVLGEHDPERWKGSQSQSAPQAVELRKAEIDDLLALENERLADAQKLTLEALAKLQDDLNEARANAEKEASGIAEIVSEAREKADIDLKELNEMVEKARTDAAAEVEKIKAGTDKAKAEAKVANKAEQVPSNKAG</sequence>
<evidence type="ECO:0000256" key="2">
    <source>
        <dbReference type="SAM" id="MobiDB-lite"/>
    </source>
</evidence>
<feature type="compositionally biased region" description="Basic and acidic residues" evidence="2">
    <location>
        <begin position="151"/>
        <end position="162"/>
    </location>
</feature>
<evidence type="ECO:0000313" key="4">
    <source>
        <dbReference type="Proteomes" id="UP000032564"/>
    </source>
</evidence>
<comment type="caution">
    <text evidence="3">The sequence shown here is derived from an EMBL/GenBank/DDBJ whole genome shotgun (WGS) entry which is preliminary data.</text>
</comment>
<dbReference type="Proteomes" id="UP000032564">
    <property type="component" value="Unassembled WGS sequence"/>
</dbReference>
<name>A0ABR5D823_9HYPH</name>
<organism evidence="3 4">
    <name type="scientific">Agrobacterium arsenijevicii</name>
    <dbReference type="NCBI Taxonomy" id="1585697"/>
    <lineage>
        <taxon>Bacteria</taxon>
        <taxon>Pseudomonadati</taxon>
        <taxon>Pseudomonadota</taxon>
        <taxon>Alphaproteobacteria</taxon>
        <taxon>Hyphomicrobiales</taxon>
        <taxon>Rhizobiaceae</taxon>
        <taxon>Rhizobium/Agrobacterium group</taxon>
        <taxon>Agrobacterium</taxon>
    </lineage>
</organism>
<evidence type="ECO:0000256" key="1">
    <source>
        <dbReference type="SAM" id="Coils"/>
    </source>
</evidence>
<feature type="coiled-coil region" evidence="1">
    <location>
        <begin position="83"/>
        <end position="146"/>
    </location>
</feature>
<dbReference type="EMBL" id="JWIT01000007">
    <property type="protein sequence ID" value="KJF73174.1"/>
    <property type="molecule type" value="Genomic_DNA"/>
</dbReference>
<keyword evidence="1" id="KW-0175">Coiled coil</keyword>
<accession>A0ABR5D823</accession>
<feature type="region of interest" description="Disordered" evidence="2">
    <location>
        <begin position="151"/>
        <end position="173"/>
    </location>
</feature>
<keyword evidence="4" id="KW-1185">Reference proteome</keyword>